<organism evidence="2 3">
    <name type="scientific">Dyella japonica DSM 16301</name>
    <dbReference type="NCBI Taxonomy" id="1440762"/>
    <lineage>
        <taxon>Bacteria</taxon>
        <taxon>Pseudomonadati</taxon>
        <taxon>Pseudomonadota</taxon>
        <taxon>Gammaproteobacteria</taxon>
        <taxon>Lysobacterales</taxon>
        <taxon>Rhodanobacteraceae</taxon>
        <taxon>Dyella</taxon>
    </lineage>
</organism>
<name>A0A0G9H1I6_9GAMM</name>
<comment type="caution">
    <text evidence="2">The sequence shown here is derived from an EMBL/GenBank/DDBJ whole genome shotgun (WGS) entry which is preliminary data.</text>
</comment>
<evidence type="ECO:0000313" key="3">
    <source>
        <dbReference type="Proteomes" id="UP000035481"/>
    </source>
</evidence>
<gene>
    <name evidence="2" type="ORF">Y882_11635</name>
</gene>
<reference evidence="2 3" key="1">
    <citation type="journal article" date="2015" name="Antonie Van Leeuwenhoek">
        <title>A phylogenomic and molecular marker based taxonomic framework for the order Xanthomonadales: proposal to transfer the families Algiphilaceae and Solimonadaceae to the order Nevskiales ord. nov. and to create a new family within the order Xanthomonadales, the family Rhodanobacteraceae fam. nov., containing the genus Rhodanobacter and its closest relatives.</title>
        <authorList>
            <person name="Naushad S."/>
            <person name="Adeolu M."/>
            <person name="Wong S."/>
            <person name="Sohail M."/>
            <person name="Schellhorn H.E."/>
            <person name="Gupta R.S."/>
        </authorList>
    </citation>
    <scope>NUCLEOTIDE SEQUENCE [LARGE SCALE GENOMIC DNA]</scope>
    <source>
        <strain evidence="2 3">DSM 16301</strain>
    </source>
</reference>
<sequence length="110" mass="12104">MGMSMIRKPWCGLLALLAFSTQAQDASIVRMTCHFDSPEGPKELTLSIDTISRTVDTTPPSAVRIEDSLYTWTAGSMTFVINRYTGKFTFGPTDHPELMAGACDRAVQKL</sequence>
<keyword evidence="1" id="KW-0732">Signal</keyword>
<feature type="signal peptide" evidence="1">
    <location>
        <begin position="1"/>
        <end position="23"/>
    </location>
</feature>
<dbReference type="EMBL" id="JPLA01000028">
    <property type="protein sequence ID" value="KLD63418.1"/>
    <property type="molecule type" value="Genomic_DNA"/>
</dbReference>
<evidence type="ECO:0000313" key="2">
    <source>
        <dbReference type="EMBL" id="KLD63418.1"/>
    </source>
</evidence>
<feature type="chain" id="PRO_5005440019" description="C-type lysozyme inhibitor domain-containing protein" evidence="1">
    <location>
        <begin position="24"/>
        <end position="110"/>
    </location>
</feature>
<evidence type="ECO:0008006" key="4">
    <source>
        <dbReference type="Google" id="ProtNLM"/>
    </source>
</evidence>
<protein>
    <recommendedName>
        <fullName evidence="4">C-type lysozyme inhibitor domain-containing protein</fullName>
    </recommendedName>
</protein>
<dbReference type="Proteomes" id="UP000035481">
    <property type="component" value="Unassembled WGS sequence"/>
</dbReference>
<proteinExistence type="predicted"/>
<evidence type="ECO:0000256" key="1">
    <source>
        <dbReference type="SAM" id="SignalP"/>
    </source>
</evidence>
<dbReference type="AlphaFoldDB" id="A0A0G9H1I6"/>
<dbReference type="PATRIC" id="fig|1440762.4.peg.1828"/>
<accession>A0A0G9H1I6</accession>